<evidence type="ECO:0000259" key="1">
    <source>
        <dbReference type="Pfam" id="PF20720"/>
    </source>
</evidence>
<evidence type="ECO:0000313" key="2">
    <source>
        <dbReference type="EMBL" id="SLM49423.1"/>
    </source>
</evidence>
<dbReference type="InterPro" id="IPR027417">
    <property type="entry name" value="P-loop_NTPase"/>
</dbReference>
<dbReference type="KEGG" id="nja:NSJP_3256"/>
<proteinExistence type="predicted"/>
<dbReference type="STRING" id="1325564.NSJP_3256"/>
<sequence>MREDLAKVVVTDAYRRAVDAINKHSFVLLIGEPAAGKTTIASLLAMAALDQWNAPTLKLDDPGKVAEHWNPDEPSQFFWLDDAFGVTQYEDFLVHRWNHILPQIRPMLRKGAKIVMTSRDYIYNRARRDLKGSAFPLLKESQVVIDVHDLSADEKRQILYNHLKLGKQPHSFRVDIKPYLEGVASHPRFIPETARRLADPLFTRDLFIDQYYVGQFVERREQLLQDILQGLDTDSKAALALIYMRNGHLESPVELQPSEAHALERLEG</sequence>
<dbReference type="Proteomes" id="UP000192042">
    <property type="component" value="Chromosome I"/>
</dbReference>
<keyword evidence="3" id="KW-1185">Reference proteome</keyword>
<dbReference type="EMBL" id="LT828648">
    <property type="protein sequence ID" value="SLM49423.1"/>
    <property type="molecule type" value="Genomic_DNA"/>
</dbReference>
<dbReference type="Pfam" id="PF20720">
    <property type="entry name" value="nSTAND3"/>
    <property type="match status" value="1"/>
</dbReference>
<accession>A0A1W1I9E3</accession>
<feature type="domain" description="Novel STAND NTPase 3" evidence="1">
    <location>
        <begin position="9"/>
        <end position="164"/>
    </location>
</feature>
<evidence type="ECO:0000313" key="3">
    <source>
        <dbReference type="Proteomes" id="UP000192042"/>
    </source>
</evidence>
<dbReference type="RefSeq" id="WP_197685430.1">
    <property type="nucleotide sequence ID" value="NZ_LT828648.1"/>
</dbReference>
<dbReference type="InterPro" id="IPR049050">
    <property type="entry name" value="nSTAND3"/>
</dbReference>
<protein>
    <recommendedName>
        <fullName evidence="1">Novel STAND NTPase 3 domain-containing protein</fullName>
    </recommendedName>
</protein>
<name>A0A1W1I9E3_9BACT</name>
<organism evidence="2 3">
    <name type="scientific">Nitrospira japonica</name>
    <dbReference type="NCBI Taxonomy" id="1325564"/>
    <lineage>
        <taxon>Bacteria</taxon>
        <taxon>Pseudomonadati</taxon>
        <taxon>Nitrospirota</taxon>
        <taxon>Nitrospiria</taxon>
        <taxon>Nitrospirales</taxon>
        <taxon>Nitrospiraceae</taxon>
        <taxon>Nitrospira</taxon>
    </lineage>
</organism>
<dbReference type="SUPFAM" id="SSF52540">
    <property type="entry name" value="P-loop containing nucleoside triphosphate hydrolases"/>
    <property type="match status" value="1"/>
</dbReference>
<gene>
    <name evidence="2" type="ORF">NSJP_3256</name>
</gene>
<dbReference type="AlphaFoldDB" id="A0A1W1I9E3"/>
<reference evidence="2 3" key="1">
    <citation type="submission" date="2017-03" db="EMBL/GenBank/DDBJ databases">
        <authorList>
            <person name="Afonso C.L."/>
            <person name="Miller P.J."/>
            <person name="Scott M.A."/>
            <person name="Spackman E."/>
            <person name="Goraichik I."/>
            <person name="Dimitrov K.M."/>
            <person name="Suarez D.L."/>
            <person name="Swayne D.E."/>
        </authorList>
    </citation>
    <scope>NUCLEOTIDE SEQUENCE [LARGE SCALE GENOMIC DNA]</scope>
    <source>
        <strain evidence="2">Genome sequencing of Nitrospira japonica strain NJ11</strain>
    </source>
</reference>